<reference evidence="3 4" key="1">
    <citation type="submission" date="2016-10" db="EMBL/GenBank/DDBJ databases">
        <authorList>
            <person name="Cai Z."/>
        </authorList>
    </citation>
    <scope>NUCLEOTIDE SEQUENCE [LARGE SCALE GENOMIC DNA]</scope>
</reference>
<gene>
    <name evidence="3" type="ORF">BQ4739_LOCUS5611</name>
</gene>
<proteinExistence type="predicted"/>
<keyword evidence="4" id="KW-1185">Reference proteome</keyword>
<dbReference type="GO" id="GO:0043634">
    <property type="term" value="P:polyadenylation-dependent ncRNA catabolic process"/>
    <property type="evidence" value="ECO:0007669"/>
    <property type="project" value="TreeGrafter"/>
</dbReference>
<accession>A0A383VJS7</accession>
<evidence type="ECO:0000313" key="4">
    <source>
        <dbReference type="Proteomes" id="UP000256970"/>
    </source>
</evidence>
<dbReference type="EMBL" id="FNXT01000565">
    <property type="protein sequence ID" value="SZX65160.1"/>
    <property type="molecule type" value="Genomic_DNA"/>
</dbReference>
<dbReference type="InterPro" id="IPR043519">
    <property type="entry name" value="NT_sf"/>
</dbReference>
<evidence type="ECO:0000259" key="2">
    <source>
        <dbReference type="Pfam" id="PF22600"/>
    </source>
</evidence>
<sequence length="560" mass="61550">MHTAAVRQKASHVCSALLQQQHLHQQHWHVLQQAQAALHSSFQTSAAVHCAFPHRQQQQQQHATALQALPGLLLQTSRHYSRSWRHRAAARDSDTETVTTIDKEQQQQQQQQQWQEFDDSSSQQQQQQQLQGSPPSSADSSYDAAADSSSSSSDMMQPSTKPLYSPLHYDVVEFAGQVVPTPAERAEKQRVIQCVAAATKRSFEDVSHIRVQPFGSFVNGLSTWNSDVDLVVTGLAKPSRITGGFSHNDKKVVYRALDRIAAALRKQKKLSISKMTIIRTARIPLIKLETNSRVVADISLGDTSGPRAANYIAQQIGLYPSLAPLVLVLKVYLRSCGLNEVANGGISSFALTNMVLAHIMDELRDGNDVFDLGETLYSFLVRFGDDFDVHRDAVSVQLGGCVARSQLLHLGDSSGRLILEDPLTGRDVASGSYRIIAVQMAFSKAARRLESLAQSSRGSSSGRINYLEGLFDVARALDRQGHRRGGWGAAAAGAGGLMDEYFVVQQGGRFVNTPPDEHLQLPPLEGEKYGDGDELETYIDSMYSEQQPSRSSRKRKGSSS</sequence>
<dbReference type="AlphaFoldDB" id="A0A383VJS7"/>
<feature type="compositionally biased region" description="Basic and acidic residues" evidence="1">
    <location>
        <begin position="515"/>
        <end position="531"/>
    </location>
</feature>
<dbReference type="GO" id="GO:0003729">
    <property type="term" value="F:mRNA binding"/>
    <property type="evidence" value="ECO:0007669"/>
    <property type="project" value="TreeGrafter"/>
</dbReference>
<dbReference type="InterPro" id="IPR045862">
    <property type="entry name" value="Trf4-like"/>
</dbReference>
<dbReference type="Proteomes" id="UP000256970">
    <property type="component" value="Unassembled WGS sequence"/>
</dbReference>
<dbReference type="PANTHER" id="PTHR23092">
    <property type="entry name" value="POLY(A) RNA POLYMERASE"/>
    <property type="match status" value="1"/>
</dbReference>
<dbReference type="SUPFAM" id="SSF81631">
    <property type="entry name" value="PAP/OAS1 substrate-binding domain"/>
    <property type="match status" value="1"/>
</dbReference>
<dbReference type="GO" id="GO:0031123">
    <property type="term" value="P:RNA 3'-end processing"/>
    <property type="evidence" value="ECO:0007669"/>
    <property type="project" value="TreeGrafter"/>
</dbReference>
<evidence type="ECO:0000313" key="3">
    <source>
        <dbReference type="EMBL" id="SZX65160.1"/>
    </source>
</evidence>
<dbReference type="InterPro" id="IPR054708">
    <property type="entry name" value="MTPAP-like_central"/>
</dbReference>
<name>A0A383VJS7_TETOB</name>
<evidence type="ECO:0000256" key="1">
    <source>
        <dbReference type="SAM" id="MobiDB-lite"/>
    </source>
</evidence>
<dbReference type="STRING" id="3088.A0A383VJS7"/>
<dbReference type="PANTHER" id="PTHR23092:SF15">
    <property type="entry name" value="INACTIVE NON-CANONICAL POLY(A) RNA POLYMERASE PROTEIN TRF4-2-RELATED"/>
    <property type="match status" value="1"/>
</dbReference>
<dbReference type="GO" id="GO:1990817">
    <property type="term" value="F:poly(A) RNA polymerase activity"/>
    <property type="evidence" value="ECO:0007669"/>
    <property type="project" value="InterPro"/>
</dbReference>
<feature type="region of interest" description="Disordered" evidence="1">
    <location>
        <begin position="83"/>
        <end position="161"/>
    </location>
</feature>
<feature type="region of interest" description="Disordered" evidence="1">
    <location>
        <begin position="513"/>
        <end position="532"/>
    </location>
</feature>
<protein>
    <recommendedName>
        <fullName evidence="2">Poly(A) RNA polymerase mitochondrial-like central palm domain-containing protein</fullName>
    </recommendedName>
</protein>
<feature type="domain" description="Poly(A) RNA polymerase mitochondrial-like central palm" evidence="2">
    <location>
        <begin position="170"/>
        <end position="307"/>
    </location>
</feature>
<feature type="compositionally biased region" description="Low complexity" evidence="1">
    <location>
        <begin position="106"/>
        <end position="154"/>
    </location>
</feature>
<dbReference type="GO" id="GO:0031499">
    <property type="term" value="C:TRAMP complex"/>
    <property type="evidence" value="ECO:0007669"/>
    <property type="project" value="TreeGrafter"/>
</dbReference>
<dbReference type="Gene3D" id="3.30.460.10">
    <property type="entry name" value="Beta Polymerase, domain 2"/>
    <property type="match status" value="1"/>
</dbReference>
<dbReference type="Gene3D" id="1.10.1410.10">
    <property type="match status" value="1"/>
</dbReference>
<dbReference type="SUPFAM" id="SSF81301">
    <property type="entry name" value="Nucleotidyltransferase"/>
    <property type="match status" value="1"/>
</dbReference>
<dbReference type="GO" id="GO:0005730">
    <property type="term" value="C:nucleolus"/>
    <property type="evidence" value="ECO:0007669"/>
    <property type="project" value="TreeGrafter"/>
</dbReference>
<organism evidence="3 4">
    <name type="scientific">Tetradesmus obliquus</name>
    <name type="common">Green alga</name>
    <name type="synonym">Acutodesmus obliquus</name>
    <dbReference type="NCBI Taxonomy" id="3088"/>
    <lineage>
        <taxon>Eukaryota</taxon>
        <taxon>Viridiplantae</taxon>
        <taxon>Chlorophyta</taxon>
        <taxon>core chlorophytes</taxon>
        <taxon>Chlorophyceae</taxon>
        <taxon>CS clade</taxon>
        <taxon>Sphaeropleales</taxon>
        <taxon>Scenedesmaceae</taxon>
        <taxon>Tetradesmus</taxon>
    </lineage>
</organism>
<dbReference type="CDD" id="cd05402">
    <property type="entry name" value="NT_PAP_TUTase"/>
    <property type="match status" value="1"/>
</dbReference>
<dbReference type="Pfam" id="PF22600">
    <property type="entry name" value="MTPAP-like_central"/>
    <property type="match status" value="1"/>
</dbReference>